<dbReference type="RefSeq" id="WP_093853768.1">
    <property type="nucleotide sequence ID" value="NZ_JAVRER010000057.1"/>
</dbReference>
<organism evidence="2 3">
    <name type="scientific">Streptomyces evansiae</name>
    <dbReference type="NCBI Taxonomy" id="3075535"/>
    <lineage>
        <taxon>Bacteria</taxon>
        <taxon>Bacillati</taxon>
        <taxon>Actinomycetota</taxon>
        <taxon>Actinomycetes</taxon>
        <taxon>Kitasatosporales</taxon>
        <taxon>Streptomycetaceae</taxon>
        <taxon>Streptomyces</taxon>
    </lineage>
</organism>
<evidence type="ECO:0000313" key="3">
    <source>
        <dbReference type="Proteomes" id="UP001183607"/>
    </source>
</evidence>
<gene>
    <name evidence="2" type="ORF">RM574_25915</name>
</gene>
<sequence length="129" mass="13197">MLVALAGAGSGEGTGPSGGADGTRETLRRVLERERLSGEHVRRSGVTHAGSVTRITLDGARPGGEELVLLCRGGGVLELGTEPAQPLGASARSCAGAVTRLRARGTTTVEMRADEGTGDVAWAVASYRR</sequence>
<protein>
    <submittedName>
        <fullName evidence="2">Uncharacterized protein</fullName>
    </submittedName>
</protein>
<proteinExistence type="predicted"/>
<evidence type="ECO:0000256" key="1">
    <source>
        <dbReference type="SAM" id="MobiDB-lite"/>
    </source>
</evidence>
<dbReference type="EMBL" id="JAVRER010000057">
    <property type="protein sequence ID" value="MDT0418923.1"/>
    <property type="molecule type" value="Genomic_DNA"/>
</dbReference>
<dbReference type="Proteomes" id="UP001183607">
    <property type="component" value="Unassembled WGS sequence"/>
</dbReference>
<name>A0ABD5EC23_9ACTN</name>
<evidence type="ECO:0000313" key="2">
    <source>
        <dbReference type="EMBL" id="MDT0418923.1"/>
    </source>
</evidence>
<comment type="caution">
    <text evidence="2">The sequence shown here is derived from an EMBL/GenBank/DDBJ whole genome shotgun (WGS) entry which is preliminary data.</text>
</comment>
<reference evidence="3" key="1">
    <citation type="submission" date="2023-07" db="EMBL/GenBank/DDBJ databases">
        <title>30 novel species of actinomycetes from the DSMZ collection.</title>
        <authorList>
            <person name="Nouioui I."/>
        </authorList>
    </citation>
    <scope>NUCLEOTIDE SEQUENCE [LARGE SCALE GENOMIC DNA]</scope>
    <source>
        <strain evidence="3">DSM 41982</strain>
    </source>
</reference>
<accession>A0ABD5EC23</accession>
<feature type="compositionally biased region" description="Gly residues" evidence="1">
    <location>
        <begin position="8"/>
        <end position="21"/>
    </location>
</feature>
<feature type="region of interest" description="Disordered" evidence="1">
    <location>
        <begin position="6"/>
        <end position="25"/>
    </location>
</feature>
<dbReference type="AlphaFoldDB" id="A0ABD5EC23"/>